<dbReference type="KEGG" id="abas:ACPOL_5049"/>
<evidence type="ECO:0000313" key="1">
    <source>
        <dbReference type="EMBL" id="AXC14307.1"/>
    </source>
</evidence>
<reference evidence="1 2" key="1">
    <citation type="journal article" date="2018" name="Front. Microbiol.">
        <title>Hydrolytic Capabilities as a Key to Environmental Success: Chitinolytic and Cellulolytic Acidobacteria From Acidic Sub-arctic Soils and Boreal Peatlands.</title>
        <authorList>
            <person name="Belova S.E."/>
            <person name="Ravin N.V."/>
            <person name="Pankratov T.A."/>
            <person name="Rakitin A.L."/>
            <person name="Ivanova A.A."/>
            <person name="Beletsky A.V."/>
            <person name="Mardanov A.V."/>
            <person name="Sinninghe Damste J.S."/>
            <person name="Dedysh S.N."/>
        </authorList>
    </citation>
    <scope>NUCLEOTIDE SEQUENCE [LARGE SCALE GENOMIC DNA]</scope>
    <source>
        <strain evidence="1 2">SBC82</strain>
    </source>
</reference>
<organism evidence="1 2">
    <name type="scientific">Acidisarcina polymorpha</name>
    <dbReference type="NCBI Taxonomy" id="2211140"/>
    <lineage>
        <taxon>Bacteria</taxon>
        <taxon>Pseudomonadati</taxon>
        <taxon>Acidobacteriota</taxon>
        <taxon>Terriglobia</taxon>
        <taxon>Terriglobales</taxon>
        <taxon>Acidobacteriaceae</taxon>
        <taxon>Acidisarcina</taxon>
    </lineage>
</organism>
<keyword evidence="2" id="KW-1185">Reference proteome</keyword>
<dbReference type="EMBL" id="CP030840">
    <property type="protein sequence ID" value="AXC14307.1"/>
    <property type="molecule type" value="Genomic_DNA"/>
</dbReference>
<sequence length="141" mass="16112">MRACADLFLSQNEHQSQFFVHPEVYSQTRQQCIERFVYLLAKQAADALAVAQTRRCQFLEAELKLCWTALDIGGSEMRDGRREITEREILSVQKASGTILHFLPEVANPAKRQQLTAELNRVKAALQALELEFSCEDHMTD</sequence>
<dbReference type="RefSeq" id="WP_150133105.1">
    <property type="nucleotide sequence ID" value="NZ_CP030840.1"/>
</dbReference>
<gene>
    <name evidence="1" type="ORF">ACPOL_5049</name>
</gene>
<name>A0A2Z5G692_9BACT</name>
<accession>A0A2Z5G692</accession>
<dbReference type="AlphaFoldDB" id="A0A2Z5G692"/>
<evidence type="ECO:0000313" key="2">
    <source>
        <dbReference type="Proteomes" id="UP000253606"/>
    </source>
</evidence>
<dbReference type="Proteomes" id="UP000253606">
    <property type="component" value="Chromosome"/>
</dbReference>
<protein>
    <submittedName>
        <fullName evidence="1">Uncharacterized protein</fullName>
    </submittedName>
</protein>
<proteinExistence type="predicted"/>